<reference evidence="2 3" key="1">
    <citation type="submission" date="2016-12" db="EMBL/GenBank/DDBJ databases">
        <title>Draft genome sequence of Fusarium oxysporum causing rot on Narcissus.</title>
        <authorList>
            <person name="Armitage A.D."/>
            <person name="Taylor A."/>
            <person name="Clarkson J.P."/>
            <person name="Harrison R.J."/>
            <person name="Jackson A.C."/>
        </authorList>
    </citation>
    <scope>NUCLEOTIDE SEQUENCE [LARGE SCALE GENOMIC DNA]</scope>
    <source>
        <strain evidence="2 3">N139</strain>
    </source>
</reference>
<dbReference type="Proteomes" id="UP000290540">
    <property type="component" value="Unassembled WGS sequence"/>
</dbReference>
<evidence type="ECO:0000256" key="1">
    <source>
        <dbReference type="SAM" id="MobiDB-lite"/>
    </source>
</evidence>
<name>A0A4Q2W0R4_FUSOX</name>
<feature type="region of interest" description="Disordered" evidence="1">
    <location>
        <begin position="12"/>
        <end position="36"/>
    </location>
</feature>
<evidence type="ECO:0000313" key="2">
    <source>
        <dbReference type="EMBL" id="RYC93022.1"/>
    </source>
</evidence>
<comment type="caution">
    <text evidence="2">The sequence shown here is derived from an EMBL/GenBank/DDBJ whole genome shotgun (WGS) entry which is preliminary data.</text>
</comment>
<proteinExistence type="predicted"/>
<gene>
    <name evidence="2" type="ORF">BFJ63_vAg4159</name>
</gene>
<dbReference type="AlphaFoldDB" id="A0A4Q2W0R4"/>
<sequence>MPCPCCVMAMSHEEEEKEEKEDIISGDNSLSDSSLD</sequence>
<feature type="compositionally biased region" description="Low complexity" evidence="1">
    <location>
        <begin position="25"/>
        <end position="36"/>
    </location>
</feature>
<organism evidence="2 3">
    <name type="scientific">Fusarium oxysporum f. sp. narcissi</name>
    <dbReference type="NCBI Taxonomy" id="451672"/>
    <lineage>
        <taxon>Eukaryota</taxon>
        <taxon>Fungi</taxon>
        <taxon>Dikarya</taxon>
        <taxon>Ascomycota</taxon>
        <taxon>Pezizomycotina</taxon>
        <taxon>Sordariomycetes</taxon>
        <taxon>Hypocreomycetidae</taxon>
        <taxon>Hypocreales</taxon>
        <taxon>Nectriaceae</taxon>
        <taxon>Fusarium</taxon>
        <taxon>Fusarium oxysporum species complex</taxon>
    </lineage>
</organism>
<accession>A0A4Q2W0R4</accession>
<evidence type="ECO:0000313" key="3">
    <source>
        <dbReference type="Proteomes" id="UP000290540"/>
    </source>
</evidence>
<protein>
    <submittedName>
        <fullName evidence="2">Uncharacterized protein</fullName>
    </submittedName>
</protein>
<dbReference type="EMBL" id="MQTW01000021">
    <property type="protein sequence ID" value="RYC93022.1"/>
    <property type="molecule type" value="Genomic_DNA"/>
</dbReference>